<dbReference type="Proteomes" id="UP000321272">
    <property type="component" value="Chromosome"/>
</dbReference>
<protein>
    <recommendedName>
        <fullName evidence="2">SGNH hydrolase-type esterase domain-containing protein</fullName>
    </recommendedName>
</protein>
<name>A0A5B8STW2_9GAMM</name>
<feature type="domain" description="SGNH hydrolase-type esterase" evidence="2">
    <location>
        <begin position="68"/>
        <end position="225"/>
    </location>
</feature>
<dbReference type="AlphaFoldDB" id="A0A5B8STW2"/>
<evidence type="ECO:0000259" key="2">
    <source>
        <dbReference type="Pfam" id="PF13472"/>
    </source>
</evidence>
<keyword evidence="1" id="KW-0472">Membrane</keyword>
<dbReference type="GO" id="GO:0016788">
    <property type="term" value="F:hydrolase activity, acting on ester bonds"/>
    <property type="evidence" value="ECO:0007669"/>
    <property type="project" value="UniProtKB-ARBA"/>
</dbReference>
<proteinExistence type="predicted"/>
<dbReference type="EMBL" id="CP042382">
    <property type="protein sequence ID" value="QEA39377.1"/>
    <property type="molecule type" value="Genomic_DNA"/>
</dbReference>
<keyword evidence="1" id="KW-0812">Transmembrane</keyword>
<dbReference type="Gene3D" id="3.40.50.1110">
    <property type="entry name" value="SGNH hydrolase"/>
    <property type="match status" value="1"/>
</dbReference>
<dbReference type="InterPro" id="IPR013830">
    <property type="entry name" value="SGNH_hydro"/>
</dbReference>
<reference evidence="3 4" key="1">
    <citation type="submission" date="2019-06" db="EMBL/GenBank/DDBJ databases">
        <title>Genome analyses of bacteria isolated from kimchi.</title>
        <authorList>
            <person name="Lee S."/>
            <person name="Ahn S."/>
            <person name="Roh S."/>
        </authorList>
    </citation>
    <scope>NUCLEOTIDE SEQUENCE [LARGE SCALE GENOMIC DNA]</scope>
    <source>
        <strain evidence="3 4">CBA4606</strain>
    </source>
</reference>
<dbReference type="SUPFAM" id="SSF52266">
    <property type="entry name" value="SGNH hydrolase"/>
    <property type="match status" value="1"/>
</dbReference>
<evidence type="ECO:0000256" key="1">
    <source>
        <dbReference type="SAM" id="Phobius"/>
    </source>
</evidence>
<feature type="transmembrane region" description="Helical" evidence="1">
    <location>
        <begin position="6"/>
        <end position="26"/>
    </location>
</feature>
<evidence type="ECO:0000313" key="3">
    <source>
        <dbReference type="EMBL" id="QEA39377.1"/>
    </source>
</evidence>
<dbReference type="Pfam" id="PF13472">
    <property type="entry name" value="Lipase_GDSL_2"/>
    <property type="match status" value="1"/>
</dbReference>
<keyword evidence="1" id="KW-1133">Transmembrane helix</keyword>
<dbReference type="KEGG" id="paur:FGL86_10000"/>
<dbReference type="RefSeq" id="WP_147184429.1">
    <property type="nucleotide sequence ID" value="NZ_CP042382.1"/>
</dbReference>
<evidence type="ECO:0000313" key="4">
    <source>
        <dbReference type="Proteomes" id="UP000321272"/>
    </source>
</evidence>
<dbReference type="InterPro" id="IPR036514">
    <property type="entry name" value="SGNH_hydro_sf"/>
</dbReference>
<organism evidence="3 4">
    <name type="scientific">Pistricoccus aurantiacus</name>
    <dbReference type="NCBI Taxonomy" id="1883414"/>
    <lineage>
        <taxon>Bacteria</taxon>
        <taxon>Pseudomonadati</taxon>
        <taxon>Pseudomonadota</taxon>
        <taxon>Gammaproteobacteria</taxon>
        <taxon>Oceanospirillales</taxon>
        <taxon>Halomonadaceae</taxon>
        <taxon>Pistricoccus</taxon>
    </lineage>
</organism>
<accession>A0A5B8STW2</accession>
<sequence length="249" mass="27734">MKKRIILFYLVGIHLFLVVVLLKSNFIERVESKLGLDADKPEITEFFHTMLAYHLRMDGNIPEKSVIFIGDSITQGLAVSAVASLSVNYGIGGDTTVGVLKRIQDYTSISKARTVVISIGINDMKYRKNDEIFANIKSIVEKIPQQIPLVFSAVLPIDEELKGSERRGWNATRIKELNSRVKTWIEPLNNRFFVDAGSSLIDENGNLSDEFHIGDGIHLNSMGNAIWIGLLQGSLEDIQRDVASGMASR</sequence>
<dbReference type="OrthoDB" id="9790057at2"/>
<keyword evidence="4" id="KW-1185">Reference proteome</keyword>
<gene>
    <name evidence="3" type="ORF">FGL86_10000</name>
</gene>